<evidence type="ECO:0000313" key="8">
    <source>
        <dbReference type="Proteomes" id="UP001265746"/>
    </source>
</evidence>
<organism evidence="7 8">
    <name type="scientific">Phomopsis amygdali</name>
    <name type="common">Fusicoccum amygdali</name>
    <dbReference type="NCBI Taxonomy" id="1214568"/>
    <lineage>
        <taxon>Eukaryota</taxon>
        <taxon>Fungi</taxon>
        <taxon>Dikarya</taxon>
        <taxon>Ascomycota</taxon>
        <taxon>Pezizomycotina</taxon>
        <taxon>Sordariomycetes</taxon>
        <taxon>Sordariomycetidae</taxon>
        <taxon>Diaporthales</taxon>
        <taxon>Diaporthaceae</taxon>
        <taxon>Diaporthe</taxon>
    </lineage>
</organism>
<reference evidence="7" key="1">
    <citation type="submission" date="2023-06" db="EMBL/GenBank/DDBJ databases">
        <authorList>
            <person name="Noh H."/>
        </authorList>
    </citation>
    <scope>NUCLEOTIDE SEQUENCE</scope>
    <source>
        <strain evidence="7">DUCC20226</strain>
    </source>
</reference>
<dbReference type="AlphaFoldDB" id="A0AAD9VZ94"/>
<keyword evidence="5" id="KW-0732">Signal</keyword>
<dbReference type="PROSITE" id="PS51387">
    <property type="entry name" value="FAD_PCMH"/>
    <property type="match status" value="1"/>
</dbReference>
<dbReference type="InterPro" id="IPR016169">
    <property type="entry name" value="FAD-bd_PCMH_sub2"/>
</dbReference>
<evidence type="ECO:0000256" key="1">
    <source>
        <dbReference type="ARBA" id="ARBA00005466"/>
    </source>
</evidence>
<protein>
    <recommendedName>
        <fullName evidence="6">FAD-binding PCMH-type domain-containing protein</fullName>
    </recommendedName>
</protein>
<keyword evidence="2" id="KW-0285">Flavoprotein</keyword>
<dbReference type="SUPFAM" id="SSF56176">
    <property type="entry name" value="FAD-binding/transporter-associated domain-like"/>
    <property type="match status" value="1"/>
</dbReference>
<feature type="domain" description="FAD-binding PCMH-type" evidence="6">
    <location>
        <begin position="69"/>
        <end position="240"/>
    </location>
</feature>
<evidence type="ECO:0000313" key="7">
    <source>
        <dbReference type="EMBL" id="KAK2600807.1"/>
    </source>
</evidence>
<evidence type="ECO:0000259" key="6">
    <source>
        <dbReference type="PROSITE" id="PS51387"/>
    </source>
</evidence>
<dbReference type="PANTHER" id="PTHR42973:SF53">
    <property type="entry name" value="FAD-BINDING PCMH-TYPE DOMAIN-CONTAINING PROTEIN-RELATED"/>
    <property type="match status" value="1"/>
</dbReference>
<accession>A0AAD9VZ94</accession>
<name>A0AAD9VZ94_PHOAM</name>
<dbReference type="GO" id="GO:0016491">
    <property type="term" value="F:oxidoreductase activity"/>
    <property type="evidence" value="ECO:0007669"/>
    <property type="project" value="UniProtKB-KW"/>
</dbReference>
<dbReference type="Pfam" id="PF01565">
    <property type="entry name" value="FAD_binding_4"/>
    <property type="match status" value="1"/>
</dbReference>
<evidence type="ECO:0000256" key="3">
    <source>
        <dbReference type="ARBA" id="ARBA00022827"/>
    </source>
</evidence>
<keyword evidence="4" id="KW-0560">Oxidoreductase</keyword>
<dbReference type="EMBL" id="JAUJFL010000006">
    <property type="protein sequence ID" value="KAK2600807.1"/>
    <property type="molecule type" value="Genomic_DNA"/>
</dbReference>
<feature type="chain" id="PRO_5042220095" description="FAD-binding PCMH-type domain-containing protein" evidence="5">
    <location>
        <begin position="20"/>
        <end position="508"/>
    </location>
</feature>
<keyword evidence="8" id="KW-1185">Reference proteome</keyword>
<dbReference type="GO" id="GO:0071949">
    <property type="term" value="F:FAD binding"/>
    <property type="evidence" value="ECO:0007669"/>
    <property type="project" value="InterPro"/>
</dbReference>
<comment type="similarity">
    <text evidence="1">Belongs to the oxygen-dependent FAD-linked oxidoreductase family.</text>
</comment>
<dbReference type="Gene3D" id="3.30.465.10">
    <property type="match status" value="1"/>
</dbReference>
<proteinExistence type="inferred from homology"/>
<keyword evidence="3" id="KW-0274">FAD</keyword>
<dbReference type="InterPro" id="IPR006094">
    <property type="entry name" value="Oxid_FAD_bind_N"/>
</dbReference>
<dbReference type="InterPro" id="IPR016166">
    <property type="entry name" value="FAD-bd_PCMH"/>
</dbReference>
<dbReference type="InterPro" id="IPR036318">
    <property type="entry name" value="FAD-bd_PCMH-like_sf"/>
</dbReference>
<evidence type="ECO:0000256" key="2">
    <source>
        <dbReference type="ARBA" id="ARBA00022630"/>
    </source>
</evidence>
<dbReference type="Proteomes" id="UP001265746">
    <property type="component" value="Unassembled WGS sequence"/>
</dbReference>
<dbReference type="InterPro" id="IPR050416">
    <property type="entry name" value="FAD-linked_Oxidoreductase"/>
</dbReference>
<gene>
    <name evidence="7" type="ORF">N8I77_010314</name>
</gene>
<evidence type="ECO:0000256" key="5">
    <source>
        <dbReference type="SAM" id="SignalP"/>
    </source>
</evidence>
<comment type="caution">
    <text evidence="7">The sequence shown here is derived from an EMBL/GenBank/DDBJ whole genome shotgun (WGS) entry which is preliminary data.</text>
</comment>
<dbReference type="PANTHER" id="PTHR42973">
    <property type="entry name" value="BINDING OXIDOREDUCTASE, PUTATIVE (AFU_ORTHOLOGUE AFUA_1G17690)-RELATED"/>
    <property type="match status" value="1"/>
</dbReference>
<evidence type="ECO:0000256" key="4">
    <source>
        <dbReference type="ARBA" id="ARBA00023002"/>
    </source>
</evidence>
<sequence>MGKSPQLAAIFWLLAGASASIQSGDAMSNGVDCNSVRLYRVLMDLGERLPIPMTTLYEERLESYYSANAALAPSCMLLPESTQDVSQFMHMVSSHHCPFGIRSGGHSAYKGANSVDDGTTLDFSYMNETTYDIKTTIASVQPGARWGAVYNALDPFGVTAVGGRADVVGVGGFITGGGYSFYAGTMGWACDTVHNFEIVLANGSVIDVNHDEHQDLFQAMKGSSGNLGLVTRVDLNTINSTQIWGGYLTYDWADRAAVFDAYYYFAEDFGKDPASEAIIVMVYAADNLSLWSILSNTQAVIAPPAFNNYTAIANLSDTTTVGSIAELVPEFTGATPLGVYSNWFSGSISNAVVTEFLEFYYQTLTEYIDKMEAVITHNSSLSVVGNMQPIPQTWVDISKEMGGNVLGLDELVLDGPLAAWLFSVTVTEKDDQPAVLELAEEFVSALEAYSDSLGANKNWHYLNYAYKTQDPIAGYGDEAVAKIKAASAAYDPHGVFQELRHSGFKIPV</sequence>
<feature type="signal peptide" evidence="5">
    <location>
        <begin position="1"/>
        <end position="19"/>
    </location>
</feature>